<evidence type="ECO:0000256" key="1">
    <source>
        <dbReference type="SAM" id="MobiDB-lite"/>
    </source>
</evidence>
<protein>
    <submittedName>
        <fullName evidence="2">Uncharacterized protein</fullName>
    </submittedName>
</protein>
<dbReference type="AlphaFoldDB" id="A0A5B7DJB9"/>
<accession>A0A5B7DJB9</accession>
<proteinExistence type="predicted"/>
<reference evidence="2 3" key="1">
    <citation type="submission" date="2019-05" db="EMBL/GenBank/DDBJ databases">
        <title>Another draft genome of Portunus trituberculatus and its Hox gene families provides insights of decapod evolution.</title>
        <authorList>
            <person name="Jeong J.-H."/>
            <person name="Song I."/>
            <person name="Kim S."/>
            <person name="Choi T."/>
            <person name="Kim D."/>
            <person name="Ryu S."/>
            <person name="Kim W."/>
        </authorList>
    </citation>
    <scope>NUCLEOTIDE SEQUENCE [LARGE SCALE GENOMIC DNA]</scope>
    <source>
        <tissue evidence="2">Muscle</tissue>
    </source>
</reference>
<keyword evidence="3" id="KW-1185">Reference proteome</keyword>
<evidence type="ECO:0000313" key="2">
    <source>
        <dbReference type="EMBL" id="MPC21136.1"/>
    </source>
</evidence>
<comment type="caution">
    <text evidence="2">The sequence shown here is derived from an EMBL/GenBank/DDBJ whole genome shotgun (WGS) entry which is preliminary data.</text>
</comment>
<evidence type="ECO:0000313" key="3">
    <source>
        <dbReference type="Proteomes" id="UP000324222"/>
    </source>
</evidence>
<dbReference type="EMBL" id="VSRR010000946">
    <property type="protein sequence ID" value="MPC21136.1"/>
    <property type="molecule type" value="Genomic_DNA"/>
</dbReference>
<dbReference type="Proteomes" id="UP000324222">
    <property type="component" value="Unassembled WGS sequence"/>
</dbReference>
<organism evidence="2 3">
    <name type="scientific">Portunus trituberculatus</name>
    <name type="common">Swimming crab</name>
    <name type="synonym">Neptunus trituberculatus</name>
    <dbReference type="NCBI Taxonomy" id="210409"/>
    <lineage>
        <taxon>Eukaryota</taxon>
        <taxon>Metazoa</taxon>
        <taxon>Ecdysozoa</taxon>
        <taxon>Arthropoda</taxon>
        <taxon>Crustacea</taxon>
        <taxon>Multicrustacea</taxon>
        <taxon>Malacostraca</taxon>
        <taxon>Eumalacostraca</taxon>
        <taxon>Eucarida</taxon>
        <taxon>Decapoda</taxon>
        <taxon>Pleocyemata</taxon>
        <taxon>Brachyura</taxon>
        <taxon>Eubrachyura</taxon>
        <taxon>Portunoidea</taxon>
        <taxon>Portunidae</taxon>
        <taxon>Portuninae</taxon>
        <taxon>Portunus</taxon>
    </lineage>
</organism>
<feature type="region of interest" description="Disordered" evidence="1">
    <location>
        <begin position="32"/>
        <end position="53"/>
    </location>
</feature>
<gene>
    <name evidence="2" type="ORF">E2C01_014112</name>
</gene>
<sequence length="103" mass="10741">MAATKEAGRPGGVCGVREEAAPVADEWLLKNTTKHRTESAGVSGGVPASAHGGSAVAGSIKALLNPTRQPAFRSVFLAALVVTLALPLPRRRLCRSRARDSRL</sequence>
<name>A0A5B7DJB9_PORTR</name>
<feature type="compositionally biased region" description="Low complexity" evidence="1">
    <location>
        <begin position="39"/>
        <end position="53"/>
    </location>
</feature>